<gene>
    <name evidence="1" type="ORF">FDK13_11165</name>
</gene>
<dbReference type="RefSeq" id="WP_137340056.1">
    <property type="nucleotide sequence ID" value="NZ_BSQH01000014.1"/>
</dbReference>
<protein>
    <recommendedName>
        <fullName evidence="3">Lipocalin-like domain-containing protein</fullName>
    </recommendedName>
</protein>
<sequence length="152" mass="17102">MRITLLASALFFGLISCTEKIDTKIETAPSIAGTWTLVSSKVITKGDTVATFPVTGQEMIKIFNENTFAFFKHDLNGGKGEAAIFDSGAGTYELKDGNYSEHLAYCNYRDWENRDFKFKLRVQNDSLIQTGIEKIDSLNVNQEIVEVYVRKK</sequence>
<comment type="caution">
    <text evidence="1">The sequence shown here is derived from an EMBL/GenBank/DDBJ whole genome shotgun (WGS) entry which is preliminary data.</text>
</comment>
<evidence type="ECO:0008006" key="3">
    <source>
        <dbReference type="Google" id="ProtNLM"/>
    </source>
</evidence>
<dbReference type="AlphaFoldDB" id="A0A4U6D864"/>
<dbReference type="Proteomes" id="UP000304900">
    <property type="component" value="Unassembled WGS sequence"/>
</dbReference>
<reference evidence="1 2" key="1">
    <citation type="submission" date="2019-05" db="EMBL/GenBank/DDBJ databases">
        <title>Dyadobacter AR-3-8 sp. nov., isolated from arctic soil.</title>
        <authorList>
            <person name="Chaudhary D.K."/>
        </authorList>
    </citation>
    <scope>NUCLEOTIDE SEQUENCE [LARGE SCALE GENOMIC DNA]</scope>
    <source>
        <strain evidence="1 2">AR-3-8</strain>
    </source>
</reference>
<evidence type="ECO:0000313" key="1">
    <source>
        <dbReference type="EMBL" id="TKT92511.1"/>
    </source>
</evidence>
<name>A0A4U6D864_9BACT</name>
<keyword evidence="2" id="KW-1185">Reference proteome</keyword>
<dbReference type="PROSITE" id="PS51257">
    <property type="entry name" value="PROKAR_LIPOPROTEIN"/>
    <property type="match status" value="1"/>
</dbReference>
<evidence type="ECO:0000313" key="2">
    <source>
        <dbReference type="Proteomes" id="UP000304900"/>
    </source>
</evidence>
<dbReference type="EMBL" id="SZVO01000004">
    <property type="protein sequence ID" value="TKT92511.1"/>
    <property type="molecule type" value="Genomic_DNA"/>
</dbReference>
<dbReference type="OrthoDB" id="1493972at2"/>
<proteinExistence type="predicted"/>
<organism evidence="1 2">
    <name type="scientific">Dyadobacter frigoris</name>
    <dbReference type="NCBI Taxonomy" id="2576211"/>
    <lineage>
        <taxon>Bacteria</taxon>
        <taxon>Pseudomonadati</taxon>
        <taxon>Bacteroidota</taxon>
        <taxon>Cytophagia</taxon>
        <taxon>Cytophagales</taxon>
        <taxon>Spirosomataceae</taxon>
        <taxon>Dyadobacter</taxon>
    </lineage>
</organism>
<accession>A0A4U6D864</accession>